<dbReference type="PROSITE" id="PS00108">
    <property type="entry name" value="PROTEIN_KINASE_ST"/>
    <property type="match status" value="1"/>
</dbReference>
<dbReference type="AlphaFoldDB" id="A0A418AG15"/>
<proteinExistence type="predicted"/>
<dbReference type="PRINTS" id="PR00109">
    <property type="entry name" value="TYRKINASE"/>
</dbReference>
<dbReference type="PANTHER" id="PTHR44329:SF214">
    <property type="entry name" value="PROTEIN KINASE DOMAIN-CONTAINING PROTEIN"/>
    <property type="match status" value="1"/>
</dbReference>
<evidence type="ECO:0000313" key="3">
    <source>
        <dbReference type="Proteomes" id="UP000285060"/>
    </source>
</evidence>
<evidence type="ECO:0000313" key="2">
    <source>
        <dbReference type="EMBL" id="RHY17496.1"/>
    </source>
</evidence>
<feature type="domain" description="Protein kinase" evidence="1">
    <location>
        <begin position="1"/>
        <end position="229"/>
    </location>
</feature>
<dbReference type="Pfam" id="PF07714">
    <property type="entry name" value="PK_Tyr_Ser-Thr"/>
    <property type="match status" value="1"/>
</dbReference>
<dbReference type="InterPro" id="IPR011009">
    <property type="entry name" value="Kinase-like_dom_sf"/>
</dbReference>
<keyword evidence="3" id="KW-1185">Reference proteome</keyword>
<name>A0A418AG15_9STRA</name>
<dbReference type="InterPro" id="IPR051681">
    <property type="entry name" value="Ser/Thr_Kinases-Pseudokinases"/>
</dbReference>
<accession>A0A418AG15</accession>
<reference evidence="2 3" key="1">
    <citation type="submission" date="2018-08" db="EMBL/GenBank/DDBJ databases">
        <title>Aphanomyces genome sequencing and annotation.</title>
        <authorList>
            <person name="Minardi D."/>
            <person name="Oidtmann B."/>
            <person name="Van Der Giezen M."/>
            <person name="Studholme D.J."/>
        </authorList>
    </citation>
    <scope>NUCLEOTIDE SEQUENCE [LARGE SCALE GENOMIC DNA]</scope>
    <source>
        <strain evidence="2 3">NJM0002</strain>
    </source>
</reference>
<comment type="caution">
    <text evidence="2">The sequence shown here is derived from an EMBL/GenBank/DDBJ whole genome shotgun (WGS) entry which is preliminary data.</text>
</comment>
<sequence>MSQGTYGDVWLATVGTDTVAVKVLRRNHRSTPVVAAFLREIHLLSTLQSPFIVALRGIVYPHPAKLLCVKECLDKGDLRTSLRLNTRLMWAMNAKVALHLASALAYLHDRRIIHRDVKSRNVLLNATFGAKLADFGVATTIKQQRERTGRVVGTYRWMAPEVLRQQPASPASDVYSFGVVLFELDTRQAPFDDHGDADEMAQRILNGDLTLEFSPACPRWVHDIWPCSA</sequence>
<dbReference type="Gene3D" id="3.30.200.20">
    <property type="entry name" value="Phosphorylase Kinase, domain 1"/>
    <property type="match status" value="1"/>
</dbReference>
<dbReference type="InterPro" id="IPR008271">
    <property type="entry name" value="Ser/Thr_kinase_AS"/>
</dbReference>
<dbReference type="PANTHER" id="PTHR44329">
    <property type="entry name" value="SERINE/THREONINE-PROTEIN KINASE TNNI3K-RELATED"/>
    <property type="match status" value="1"/>
</dbReference>
<dbReference type="Gene3D" id="1.10.510.10">
    <property type="entry name" value="Transferase(Phosphotransferase) domain 1"/>
    <property type="match status" value="1"/>
</dbReference>
<dbReference type="PIRSF" id="PIRSF000654">
    <property type="entry name" value="Integrin-linked_kinase"/>
    <property type="match status" value="1"/>
</dbReference>
<gene>
    <name evidence="2" type="ORF">DYB32_010509</name>
</gene>
<dbReference type="EMBL" id="QUSY01003447">
    <property type="protein sequence ID" value="RHY17496.1"/>
    <property type="molecule type" value="Genomic_DNA"/>
</dbReference>
<dbReference type="GO" id="GO:0004674">
    <property type="term" value="F:protein serine/threonine kinase activity"/>
    <property type="evidence" value="ECO:0007669"/>
    <property type="project" value="TreeGrafter"/>
</dbReference>
<protein>
    <recommendedName>
        <fullName evidence="1">Protein kinase domain-containing protein</fullName>
    </recommendedName>
</protein>
<dbReference type="Proteomes" id="UP000285060">
    <property type="component" value="Unassembled WGS sequence"/>
</dbReference>
<dbReference type="SUPFAM" id="SSF56112">
    <property type="entry name" value="Protein kinase-like (PK-like)"/>
    <property type="match status" value="1"/>
</dbReference>
<dbReference type="PROSITE" id="PS50011">
    <property type="entry name" value="PROTEIN_KINASE_DOM"/>
    <property type="match status" value="1"/>
</dbReference>
<organism evidence="2 3">
    <name type="scientific">Aphanomyces invadans</name>
    <dbReference type="NCBI Taxonomy" id="157072"/>
    <lineage>
        <taxon>Eukaryota</taxon>
        <taxon>Sar</taxon>
        <taxon>Stramenopiles</taxon>
        <taxon>Oomycota</taxon>
        <taxon>Saprolegniomycetes</taxon>
        <taxon>Saprolegniales</taxon>
        <taxon>Verrucalvaceae</taxon>
        <taxon>Aphanomyces</taxon>
    </lineage>
</organism>
<dbReference type="InterPro" id="IPR001245">
    <property type="entry name" value="Ser-Thr/Tyr_kinase_cat_dom"/>
</dbReference>
<dbReference type="InterPro" id="IPR000719">
    <property type="entry name" value="Prot_kinase_dom"/>
</dbReference>
<dbReference type="SMART" id="SM00220">
    <property type="entry name" value="S_TKc"/>
    <property type="match status" value="1"/>
</dbReference>
<evidence type="ECO:0000259" key="1">
    <source>
        <dbReference type="PROSITE" id="PS50011"/>
    </source>
</evidence>
<dbReference type="GO" id="GO:0005524">
    <property type="term" value="F:ATP binding"/>
    <property type="evidence" value="ECO:0007669"/>
    <property type="project" value="InterPro"/>
</dbReference>